<dbReference type="AlphaFoldDB" id="A0A227KAN5"/>
<keyword evidence="5" id="KW-0479">Metal-binding</keyword>
<dbReference type="InterPro" id="IPR012286">
    <property type="entry name" value="Tetrahaem_cytochrome"/>
</dbReference>
<sequence>MKKLLIAALALTIGSCMSVTFAAEAKTLEQAHGAMWPKSQNGYVTKYQCMQCHGDYDKLGQQTANLVPNPHKSHLGQVNCEDCHKANQSKPVLMCNECHNFTIKKAAPEAKK</sequence>
<evidence type="ECO:0000256" key="4">
    <source>
        <dbReference type="ARBA" id="ARBA00022617"/>
    </source>
</evidence>
<feature type="domain" description="Tetrahaem cytochrome" evidence="9">
    <location>
        <begin position="29"/>
        <end position="100"/>
    </location>
</feature>
<comment type="caution">
    <text evidence="10">The sequence shown here is derived from an EMBL/GenBank/DDBJ whole genome shotgun (WGS) entry which is preliminary data.</text>
</comment>
<evidence type="ECO:0000256" key="7">
    <source>
        <dbReference type="ARBA" id="ARBA00023004"/>
    </source>
</evidence>
<evidence type="ECO:0000313" key="10">
    <source>
        <dbReference type="EMBL" id="OXE44397.1"/>
    </source>
</evidence>
<accession>A0A227KAN5</accession>
<evidence type="ECO:0000256" key="8">
    <source>
        <dbReference type="SAM" id="SignalP"/>
    </source>
</evidence>
<dbReference type="InterPro" id="IPR036280">
    <property type="entry name" value="Multihaem_cyt_sf"/>
</dbReference>
<dbReference type="Proteomes" id="UP000214610">
    <property type="component" value="Unassembled WGS sequence"/>
</dbReference>
<evidence type="ECO:0000313" key="11">
    <source>
        <dbReference type="Proteomes" id="UP000214610"/>
    </source>
</evidence>
<proteinExistence type="predicted"/>
<comment type="cofactor">
    <cofactor evidence="1">
        <name>heme c</name>
        <dbReference type="ChEBI" id="CHEBI:61717"/>
    </cofactor>
</comment>
<feature type="chain" id="PRO_5012240415" description="Tetrahaem cytochrome domain-containing protein" evidence="8">
    <location>
        <begin position="23"/>
        <end position="112"/>
    </location>
</feature>
<dbReference type="PROSITE" id="PS51257">
    <property type="entry name" value="PROKAR_LIPOPROTEIN"/>
    <property type="match status" value="1"/>
</dbReference>
<dbReference type="Gene3D" id="1.10.1130.10">
    <property type="entry name" value="Flavocytochrome C3, Chain A"/>
    <property type="match status" value="1"/>
</dbReference>
<evidence type="ECO:0000256" key="2">
    <source>
        <dbReference type="ARBA" id="ARBA00004196"/>
    </source>
</evidence>
<protein>
    <recommendedName>
        <fullName evidence="9">Tetrahaem cytochrome domain-containing protein</fullName>
    </recommendedName>
</protein>
<keyword evidence="7" id="KW-0408">Iron</keyword>
<evidence type="ECO:0000256" key="5">
    <source>
        <dbReference type="ARBA" id="ARBA00022723"/>
    </source>
</evidence>
<keyword evidence="11" id="KW-1185">Reference proteome</keyword>
<feature type="signal peptide" evidence="8">
    <location>
        <begin position="1"/>
        <end position="22"/>
    </location>
</feature>
<keyword evidence="4" id="KW-0349">Heme</keyword>
<reference evidence="11" key="1">
    <citation type="submission" date="2017-05" db="EMBL/GenBank/DDBJ databases">
        <title>Improved OligoMM genomes.</title>
        <authorList>
            <person name="Garzetti D."/>
        </authorList>
    </citation>
    <scope>NUCLEOTIDE SEQUENCE [LARGE SCALE GENOMIC DNA]</scope>
    <source>
        <strain evidence="11">YL45</strain>
    </source>
</reference>
<dbReference type="Pfam" id="PF14537">
    <property type="entry name" value="Cytochrom_c3_2"/>
    <property type="match status" value="1"/>
</dbReference>
<evidence type="ECO:0000256" key="3">
    <source>
        <dbReference type="ARBA" id="ARBA00022448"/>
    </source>
</evidence>
<dbReference type="GeneID" id="78361311"/>
<keyword evidence="3" id="KW-0813">Transport</keyword>
<organism evidence="10 11">
    <name type="scientific">Turicimonas muris</name>
    <dbReference type="NCBI Taxonomy" id="1796652"/>
    <lineage>
        <taxon>Bacteria</taxon>
        <taxon>Pseudomonadati</taxon>
        <taxon>Pseudomonadota</taxon>
        <taxon>Betaproteobacteria</taxon>
        <taxon>Burkholderiales</taxon>
        <taxon>Sutterellaceae</taxon>
        <taxon>Turicimonas</taxon>
    </lineage>
</organism>
<dbReference type="RefSeq" id="WP_084081463.1">
    <property type="nucleotide sequence ID" value="NZ_CAJTBZ010000033.1"/>
</dbReference>
<dbReference type="EMBL" id="NHMP01000012">
    <property type="protein sequence ID" value="OXE44397.1"/>
    <property type="molecule type" value="Genomic_DNA"/>
</dbReference>
<dbReference type="GO" id="GO:0046872">
    <property type="term" value="F:metal ion binding"/>
    <property type="evidence" value="ECO:0007669"/>
    <property type="project" value="UniProtKB-KW"/>
</dbReference>
<dbReference type="GO" id="GO:0030313">
    <property type="term" value="C:cell envelope"/>
    <property type="evidence" value="ECO:0007669"/>
    <property type="project" value="UniProtKB-SubCell"/>
</dbReference>
<dbReference type="SUPFAM" id="SSF48695">
    <property type="entry name" value="Multiheme cytochromes"/>
    <property type="match status" value="1"/>
</dbReference>
<keyword evidence="8" id="KW-0732">Signal</keyword>
<name>A0A227KAN5_9BURK</name>
<gene>
    <name evidence="10" type="ORF">ADH67_12365</name>
</gene>
<evidence type="ECO:0000259" key="9">
    <source>
        <dbReference type="Pfam" id="PF14537"/>
    </source>
</evidence>
<keyword evidence="6" id="KW-0249">Electron transport</keyword>
<evidence type="ECO:0000256" key="6">
    <source>
        <dbReference type="ARBA" id="ARBA00022982"/>
    </source>
</evidence>
<evidence type="ECO:0000256" key="1">
    <source>
        <dbReference type="ARBA" id="ARBA00001926"/>
    </source>
</evidence>
<comment type="subcellular location">
    <subcellularLocation>
        <location evidence="2">Cell envelope</location>
    </subcellularLocation>
</comment>